<feature type="region of interest" description="Disordered" evidence="1">
    <location>
        <begin position="290"/>
        <end position="322"/>
    </location>
</feature>
<proteinExistence type="predicted"/>
<dbReference type="PANTHER" id="PTHR13696:SF96">
    <property type="entry name" value="COBQ_COBB_MIND_PARA NUCLEOTIDE BINDING DOMAIN-CONTAINING PROTEIN"/>
    <property type="match status" value="1"/>
</dbReference>
<organism evidence="2 3">
    <name type="scientific">Nisaea acidiphila</name>
    <dbReference type="NCBI Taxonomy" id="1862145"/>
    <lineage>
        <taxon>Bacteria</taxon>
        <taxon>Pseudomonadati</taxon>
        <taxon>Pseudomonadota</taxon>
        <taxon>Alphaproteobacteria</taxon>
        <taxon>Rhodospirillales</taxon>
        <taxon>Thalassobaculaceae</taxon>
        <taxon>Nisaea</taxon>
    </lineage>
</organism>
<dbReference type="Proteomes" id="UP001060336">
    <property type="component" value="Chromosome"/>
</dbReference>
<evidence type="ECO:0000256" key="1">
    <source>
        <dbReference type="SAM" id="MobiDB-lite"/>
    </source>
</evidence>
<keyword evidence="3" id="KW-1185">Reference proteome</keyword>
<dbReference type="InterPro" id="IPR050678">
    <property type="entry name" value="DNA_Partitioning_ATPase"/>
</dbReference>
<evidence type="ECO:0000313" key="2">
    <source>
        <dbReference type="EMBL" id="UUX49143.1"/>
    </source>
</evidence>
<evidence type="ECO:0000313" key="3">
    <source>
        <dbReference type="Proteomes" id="UP001060336"/>
    </source>
</evidence>
<dbReference type="PANTHER" id="PTHR13696">
    <property type="entry name" value="P-LOOP CONTAINING NUCLEOSIDE TRIPHOSPHATE HYDROLASE"/>
    <property type="match status" value="1"/>
</dbReference>
<dbReference type="Pfam" id="PF09140">
    <property type="entry name" value="MipZ"/>
    <property type="match status" value="1"/>
</dbReference>
<dbReference type="AlphaFoldDB" id="A0A9J7APK5"/>
<feature type="region of interest" description="Disordered" evidence="1">
    <location>
        <begin position="1"/>
        <end position="26"/>
    </location>
</feature>
<reference evidence="2" key="1">
    <citation type="submission" date="2022-08" db="EMBL/GenBank/DDBJ databases">
        <title>Nisaea acidiphila sp. nov., isolated from a marine algal debris and emended description of the genus Nisaea Urios et al. 2008.</title>
        <authorList>
            <person name="Kwon K."/>
        </authorList>
    </citation>
    <scope>NUCLEOTIDE SEQUENCE</scope>
    <source>
        <strain evidence="2">MEBiC11861</strain>
    </source>
</reference>
<dbReference type="InterPro" id="IPR027417">
    <property type="entry name" value="P-loop_NTPase"/>
</dbReference>
<dbReference type="SUPFAM" id="SSF52540">
    <property type="entry name" value="P-loop containing nucleoside triphosphate hydrolases"/>
    <property type="match status" value="1"/>
</dbReference>
<protein>
    <submittedName>
        <fullName evidence="2">Division plane positioning ATPase MipZ</fullName>
    </submittedName>
</protein>
<dbReference type="KEGG" id="naci:NUH88_17275"/>
<dbReference type="EMBL" id="CP102480">
    <property type="protein sequence ID" value="UUX49143.1"/>
    <property type="molecule type" value="Genomic_DNA"/>
</dbReference>
<dbReference type="CDD" id="cd02042">
    <property type="entry name" value="ParAB_family"/>
    <property type="match status" value="1"/>
</dbReference>
<dbReference type="RefSeq" id="WP_257767644.1">
    <property type="nucleotide sequence ID" value="NZ_CP102480.1"/>
</dbReference>
<gene>
    <name evidence="2" type="ORF">NUH88_17275</name>
</gene>
<dbReference type="InterPro" id="IPR015223">
    <property type="entry name" value="MipZ"/>
</dbReference>
<dbReference type="Gene3D" id="3.40.50.300">
    <property type="entry name" value="P-loop containing nucleotide triphosphate hydrolases"/>
    <property type="match status" value="1"/>
</dbReference>
<accession>A0A9J7APK5</accession>
<sequence>MTVYSRGEEVSDQSQGTSPAAPAPLGPADPATVIVFGNEKGGSGKSTGSMHVIVALLRLGFKVGSLDLDMRQWTLTRYLSNRAASMKNEGIDLPMPIHVFLSRSSKPNRSEAEAEDRQRCEAVLKKLRAECDFVVVDCPGTDTYVGRVAHGHADKLVTPINDSFIDLDMLANVDGKTGEIIKPSVYAEMVWEARKQRAVRDGGSLDWIVMRNRLSSLAARNKQEMERVVGVLAKRIGFRVAPGFSERVIFRELFLRGLTMLDVFEIGDSGKPQLSHVAARQEVRGLLNALQLPNRTPTPHDRSAEYEAIESPPLMGEDASED</sequence>
<name>A0A9J7APK5_9PROT</name>